<sequence length="97" mass="10848">MNQPQGLISVLLDHNASISERDDAAMDLEQYKTPESEKALISTLLLGTAGSTVLESCLESLSKIMPRDIASDYNWAVEVEYFMSKHKEQLTSRLKCL</sequence>
<organism evidence="1 2">
    <name type="scientific">Enterovibrio norvegicus</name>
    <dbReference type="NCBI Taxonomy" id="188144"/>
    <lineage>
        <taxon>Bacteria</taxon>
        <taxon>Pseudomonadati</taxon>
        <taxon>Pseudomonadota</taxon>
        <taxon>Gammaproteobacteria</taxon>
        <taxon>Vibrionales</taxon>
        <taxon>Vibrionaceae</taxon>
        <taxon>Enterovibrio</taxon>
    </lineage>
</organism>
<evidence type="ECO:0000313" key="2">
    <source>
        <dbReference type="Proteomes" id="UP000235387"/>
    </source>
</evidence>
<name>A0A2N7L3R9_9GAMM</name>
<dbReference type="Proteomes" id="UP000235387">
    <property type="component" value="Unassembled WGS sequence"/>
</dbReference>
<protein>
    <submittedName>
        <fullName evidence="1">Uncharacterized protein</fullName>
    </submittedName>
</protein>
<evidence type="ECO:0000313" key="1">
    <source>
        <dbReference type="EMBL" id="PMN87913.1"/>
    </source>
</evidence>
<comment type="caution">
    <text evidence="1">The sequence shown here is derived from an EMBL/GenBank/DDBJ whole genome shotgun (WGS) entry which is preliminary data.</text>
</comment>
<dbReference type="EMBL" id="MDAL01000068">
    <property type="protein sequence ID" value="PMN87913.1"/>
    <property type="molecule type" value="Genomic_DNA"/>
</dbReference>
<gene>
    <name evidence="1" type="ORF">BCT23_24430</name>
</gene>
<accession>A0A2N7L3R9</accession>
<dbReference type="RefSeq" id="WP_102392329.1">
    <property type="nucleotide sequence ID" value="NZ_MDAL01000068.1"/>
</dbReference>
<dbReference type="AlphaFoldDB" id="A0A2N7L3R9"/>
<reference evidence="2" key="1">
    <citation type="submission" date="2016-07" db="EMBL/GenBank/DDBJ databases">
        <title>Nontailed viruses are major unrecognized killers of bacteria in the ocean.</title>
        <authorList>
            <person name="Kauffman K."/>
            <person name="Hussain F."/>
            <person name="Yang J."/>
            <person name="Arevalo P."/>
            <person name="Brown J."/>
            <person name="Cutler M."/>
            <person name="Kelly L."/>
            <person name="Polz M.F."/>
        </authorList>
    </citation>
    <scope>NUCLEOTIDE SEQUENCE [LARGE SCALE GENOMIC DNA]</scope>
    <source>
        <strain evidence="2">10N.261.45.A10</strain>
    </source>
</reference>
<proteinExistence type="predicted"/>